<dbReference type="InterPro" id="IPR051159">
    <property type="entry name" value="Hexapeptide_acetyltransf"/>
</dbReference>
<dbReference type="InterPro" id="IPR011004">
    <property type="entry name" value="Trimer_LpxA-like_sf"/>
</dbReference>
<dbReference type="PANTHER" id="PTHR23416">
    <property type="entry name" value="SIALIC ACID SYNTHASE-RELATED"/>
    <property type="match status" value="1"/>
</dbReference>
<evidence type="ECO:0000313" key="2">
    <source>
        <dbReference type="Proteomes" id="UP000198984"/>
    </source>
</evidence>
<dbReference type="AlphaFoldDB" id="A0A1H7LPQ8"/>
<dbReference type="Pfam" id="PF14602">
    <property type="entry name" value="Hexapep_2"/>
    <property type="match status" value="1"/>
</dbReference>
<evidence type="ECO:0000313" key="1">
    <source>
        <dbReference type="EMBL" id="SEL00829.1"/>
    </source>
</evidence>
<reference evidence="1 2" key="1">
    <citation type="submission" date="2016-10" db="EMBL/GenBank/DDBJ databases">
        <authorList>
            <person name="de Groot N.N."/>
        </authorList>
    </citation>
    <scope>NUCLEOTIDE SEQUENCE [LARGE SCALE GENOMIC DNA]</scope>
    <source>
        <strain evidence="1 2">DSM 21039</strain>
    </source>
</reference>
<sequence length="187" mass="21043">MINRIKGLLYYLVNFAFYKYLDWKAVVFFSVRVQGKKYIVIGKNSIVQRLGWLLALKIDEHDPAIVIEEGCAIGDFCHIAAVRSIHIEKNVLMANHVYIADNVHEFENTGVPVIHQKVKFKMPVRIGSGAWIGENVCIIGASVGRNSVVGANAVVTKDIPDYCVAVGSPARIIKKYDPEKREWLIFK</sequence>
<dbReference type="GO" id="GO:0016740">
    <property type="term" value="F:transferase activity"/>
    <property type="evidence" value="ECO:0007669"/>
    <property type="project" value="UniProtKB-KW"/>
</dbReference>
<gene>
    <name evidence="1" type="ORF">SAMN04488505_1011305</name>
</gene>
<proteinExistence type="predicted"/>
<name>A0A1H7LPQ8_9BACT</name>
<dbReference type="SUPFAM" id="SSF51161">
    <property type="entry name" value="Trimeric LpxA-like enzymes"/>
    <property type="match status" value="1"/>
</dbReference>
<dbReference type="InterPro" id="IPR001451">
    <property type="entry name" value="Hexapep"/>
</dbReference>
<dbReference type="Proteomes" id="UP000198984">
    <property type="component" value="Unassembled WGS sequence"/>
</dbReference>
<keyword evidence="1" id="KW-0808">Transferase</keyword>
<dbReference type="EMBL" id="FOBB01000001">
    <property type="protein sequence ID" value="SEL00829.1"/>
    <property type="molecule type" value="Genomic_DNA"/>
</dbReference>
<accession>A0A1H7LPQ8</accession>
<dbReference type="Gene3D" id="2.160.10.10">
    <property type="entry name" value="Hexapeptide repeat proteins"/>
    <property type="match status" value="1"/>
</dbReference>
<dbReference type="STRING" id="573321.SAMN04488505_1011305"/>
<protein>
    <submittedName>
        <fullName evidence="1">Hexapeptide repeat of succinyl-transferase</fullName>
    </submittedName>
</protein>
<organism evidence="1 2">
    <name type="scientific">Chitinophaga rupis</name>
    <dbReference type="NCBI Taxonomy" id="573321"/>
    <lineage>
        <taxon>Bacteria</taxon>
        <taxon>Pseudomonadati</taxon>
        <taxon>Bacteroidota</taxon>
        <taxon>Chitinophagia</taxon>
        <taxon>Chitinophagales</taxon>
        <taxon>Chitinophagaceae</taxon>
        <taxon>Chitinophaga</taxon>
    </lineage>
</organism>
<dbReference type="PANTHER" id="PTHR23416:SF78">
    <property type="entry name" value="LIPOPOLYSACCHARIDE BIOSYNTHESIS O-ACETYL TRANSFERASE WBBJ-RELATED"/>
    <property type="match status" value="1"/>
</dbReference>
<keyword evidence="2" id="KW-1185">Reference proteome</keyword>
<dbReference type="RefSeq" id="WP_089907692.1">
    <property type="nucleotide sequence ID" value="NZ_FOBB01000001.1"/>
</dbReference>
<dbReference type="CDD" id="cd04647">
    <property type="entry name" value="LbH_MAT_like"/>
    <property type="match status" value="1"/>
</dbReference>
<dbReference type="OrthoDB" id="9814490at2"/>